<comment type="caution">
    <text evidence="15">The sequence shown here is derived from an EMBL/GenBank/DDBJ whole genome shotgun (WGS) entry which is preliminary data.</text>
</comment>
<keyword evidence="7" id="KW-0274">FAD</keyword>
<keyword evidence="16" id="KW-1185">Reference proteome</keyword>
<dbReference type="InterPro" id="IPR001433">
    <property type="entry name" value="OxRdtase_FAD/NAD-bd"/>
</dbReference>
<dbReference type="InterPro" id="IPR013130">
    <property type="entry name" value="Fe3_Rdtase_TM_dom"/>
</dbReference>
<evidence type="ECO:0000256" key="10">
    <source>
        <dbReference type="ARBA" id="ARBA00023004"/>
    </source>
</evidence>
<dbReference type="Gene3D" id="2.40.30.10">
    <property type="entry name" value="Translation factors"/>
    <property type="match status" value="1"/>
</dbReference>
<keyword evidence="11" id="KW-0411">Iron-sulfur</keyword>
<name>A0ABX2F6U6_9PSEU</name>
<evidence type="ECO:0000256" key="5">
    <source>
        <dbReference type="ARBA" id="ARBA00022714"/>
    </source>
</evidence>
<evidence type="ECO:0000256" key="6">
    <source>
        <dbReference type="ARBA" id="ARBA00022723"/>
    </source>
</evidence>
<feature type="domain" description="FAD-binding FR-type" evidence="14">
    <location>
        <begin position="219"/>
        <end position="319"/>
    </location>
</feature>
<dbReference type="CDD" id="cd06198">
    <property type="entry name" value="FNR_like_3"/>
    <property type="match status" value="1"/>
</dbReference>
<dbReference type="Pfam" id="PF01794">
    <property type="entry name" value="Ferric_reduct"/>
    <property type="match status" value="1"/>
</dbReference>
<reference evidence="15 16" key="1">
    <citation type="submission" date="2020-01" db="EMBL/GenBank/DDBJ databases">
        <title>Kibdelosporangium persica a novel Actinomycetes from a hot desert in Iran.</title>
        <authorList>
            <person name="Safaei N."/>
            <person name="Zaburannyi N."/>
            <person name="Mueller R."/>
            <person name="Wink J."/>
        </authorList>
    </citation>
    <scope>NUCLEOTIDE SEQUENCE [LARGE SCALE GENOMIC DNA]</scope>
    <source>
        <strain evidence="15 16">4NS15</strain>
    </source>
</reference>
<evidence type="ECO:0000256" key="4">
    <source>
        <dbReference type="ARBA" id="ARBA00022692"/>
    </source>
</evidence>
<dbReference type="InterPro" id="IPR039261">
    <property type="entry name" value="FNR_nucleotide-bd"/>
</dbReference>
<dbReference type="SUPFAM" id="SSF63380">
    <property type="entry name" value="Riboflavin synthase domain-like"/>
    <property type="match status" value="1"/>
</dbReference>
<proteinExistence type="predicted"/>
<organism evidence="15 16">
    <name type="scientific">Kibdelosporangium persicum</name>
    <dbReference type="NCBI Taxonomy" id="2698649"/>
    <lineage>
        <taxon>Bacteria</taxon>
        <taxon>Bacillati</taxon>
        <taxon>Actinomycetota</taxon>
        <taxon>Actinomycetes</taxon>
        <taxon>Pseudonocardiales</taxon>
        <taxon>Pseudonocardiaceae</taxon>
        <taxon>Kibdelosporangium</taxon>
    </lineage>
</organism>
<evidence type="ECO:0000313" key="16">
    <source>
        <dbReference type="Proteomes" id="UP000763557"/>
    </source>
</evidence>
<feature type="transmembrane region" description="Helical" evidence="13">
    <location>
        <begin position="193"/>
        <end position="214"/>
    </location>
</feature>
<keyword evidence="9" id="KW-0560">Oxidoreductase</keyword>
<dbReference type="Gene3D" id="3.40.50.80">
    <property type="entry name" value="Nucleotide-binding domain of ferredoxin-NADP reductase (FNR) module"/>
    <property type="match status" value="1"/>
</dbReference>
<keyword evidence="12 13" id="KW-0472">Membrane</keyword>
<evidence type="ECO:0000259" key="14">
    <source>
        <dbReference type="PROSITE" id="PS51384"/>
    </source>
</evidence>
<comment type="subcellular location">
    <subcellularLocation>
        <location evidence="2">Membrane</location>
        <topology evidence="2">Multi-pass membrane protein</topology>
    </subcellularLocation>
</comment>
<evidence type="ECO:0000256" key="13">
    <source>
        <dbReference type="SAM" id="Phobius"/>
    </source>
</evidence>
<comment type="cofactor">
    <cofactor evidence="1">
        <name>FAD</name>
        <dbReference type="ChEBI" id="CHEBI:57692"/>
    </cofactor>
</comment>
<keyword evidence="3" id="KW-0285">Flavoprotein</keyword>
<feature type="transmembrane region" description="Helical" evidence="13">
    <location>
        <begin position="123"/>
        <end position="148"/>
    </location>
</feature>
<keyword evidence="8 13" id="KW-1133">Transmembrane helix</keyword>
<keyword evidence="4 13" id="KW-0812">Transmembrane</keyword>
<evidence type="ECO:0000256" key="2">
    <source>
        <dbReference type="ARBA" id="ARBA00004141"/>
    </source>
</evidence>
<evidence type="ECO:0000256" key="9">
    <source>
        <dbReference type="ARBA" id="ARBA00023002"/>
    </source>
</evidence>
<dbReference type="EMBL" id="JAAATY010000012">
    <property type="protein sequence ID" value="NRN66982.1"/>
    <property type="molecule type" value="Genomic_DNA"/>
</dbReference>
<dbReference type="InterPro" id="IPR017927">
    <property type="entry name" value="FAD-bd_FR_type"/>
</dbReference>
<dbReference type="PRINTS" id="PR00410">
    <property type="entry name" value="PHEHYDRXLASE"/>
</dbReference>
<feature type="transmembrane region" description="Helical" evidence="13">
    <location>
        <begin position="90"/>
        <end position="111"/>
    </location>
</feature>
<gene>
    <name evidence="15" type="ORF">GC106_42150</name>
</gene>
<dbReference type="PROSITE" id="PS51384">
    <property type="entry name" value="FAD_FR"/>
    <property type="match status" value="1"/>
</dbReference>
<dbReference type="SUPFAM" id="SSF52343">
    <property type="entry name" value="Ferredoxin reductase-like, C-terminal NADP-linked domain"/>
    <property type="match status" value="1"/>
</dbReference>
<evidence type="ECO:0000256" key="11">
    <source>
        <dbReference type="ARBA" id="ARBA00023014"/>
    </source>
</evidence>
<evidence type="ECO:0000256" key="1">
    <source>
        <dbReference type="ARBA" id="ARBA00001974"/>
    </source>
</evidence>
<dbReference type="SFLD" id="SFLDS00052">
    <property type="entry name" value="Ferric_Reductase_Domain"/>
    <property type="match status" value="1"/>
</dbReference>
<dbReference type="Pfam" id="PF00175">
    <property type="entry name" value="NAD_binding_1"/>
    <property type="match status" value="1"/>
</dbReference>
<dbReference type="PANTHER" id="PTHR47354">
    <property type="entry name" value="NADH OXIDOREDUCTASE HCR"/>
    <property type="match status" value="1"/>
</dbReference>
<dbReference type="Proteomes" id="UP000763557">
    <property type="component" value="Unassembled WGS sequence"/>
</dbReference>
<feature type="transmembrane region" description="Helical" evidence="13">
    <location>
        <begin position="160"/>
        <end position="181"/>
    </location>
</feature>
<evidence type="ECO:0000256" key="7">
    <source>
        <dbReference type="ARBA" id="ARBA00022827"/>
    </source>
</evidence>
<keyword evidence="10" id="KW-0408">Iron</keyword>
<feature type="transmembrane region" description="Helical" evidence="13">
    <location>
        <begin position="20"/>
        <end position="41"/>
    </location>
</feature>
<evidence type="ECO:0000313" key="15">
    <source>
        <dbReference type="EMBL" id="NRN66982.1"/>
    </source>
</evidence>
<evidence type="ECO:0000256" key="3">
    <source>
        <dbReference type="ARBA" id="ARBA00022630"/>
    </source>
</evidence>
<evidence type="ECO:0000256" key="12">
    <source>
        <dbReference type="ARBA" id="ARBA00023136"/>
    </source>
</evidence>
<protein>
    <submittedName>
        <fullName evidence="15">Ferric reductase</fullName>
    </submittedName>
</protein>
<dbReference type="InterPro" id="IPR050415">
    <property type="entry name" value="MRET"/>
</dbReference>
<accession>A0ABX2F6U6</accession>
<evidence type="ECO:0000256" key="8">
    <source>
        <dbReference type="ARBA" id="ARBA00022989"/>
    </source>
</evidence>
<dbReference type="PANTHER" id="PTHR47354:SF8">
    <property type="entry name" value="1,2-PHENYLACETYL-COA EPOXIDASE, SUBUNIT E"/>
    <property type="match status" value="1"/>
</dbReference>
<dbReference type="InterPro" id="IPR017938">
    <property type="entry name" value="Riboflavin_synthase-like_b-brl"/>
</dbReference>
<feature type="transmembrane region" description="Helical" evidence="13">
    <location>
        <begin position="47"/>
        <end position="69"/>
    </location>
</feature>
<keyword evidence="6" id="KW-0479">Metal-binding</keyword>
<keyword evidence="5" id="KW-0001">2Fe-2S</keyword>
<sequence length="444" mass="49342">MATSAQVRRRALSPVSQARLALWAFVVVNVVIVEVLFFTAGTGKNDILTVAKFFGLHAALLLMFQLLLVARLPWLDRRIGMDRLTVWHRWVGFTMFWTVLTHATLVVLGYATLDNASMGKTFLALAGVTASLLGMLAAAIVVLTAVVSIRYVRRKLRYEVWHGLHLLLWLALGLAFVHQLLETTTFRSSTFAMIYWWVLWLFAFGSLVTGRIVMPVWRNAHHQFRVAAVVPEAHNVVSVHVTGRHLDRLPARAGQFCVWRFPGHRSFWLANPFSLSAAPDGRSLRLTAKAVGSGSAGLRQLPVGTRVFMEGPYGAFTAQHRTRHGMLLIAGGVGITPIRALLEEDPTGNVVVLYRVRDESEAVLLREIQQLVAVRRGRLHLLTGRTSQGARPFEPDSLRFLVPDITERDVYICGPPVMTAAVEDSLRKLGVPNGQVHAEKFSLA</sequence>